<feature type="compositionally biased region" description="Low complexity" evidence="1">
    <location>
        <begin position="28"/>
        <end position="56"/>
    </location>
</feature>
<evidence type="ECO:0000256" key="1">
    <source>
        <dbReference type="SAM" id="MobiDB-lite"/>
    </source>
</evidence>
<dbReference type="PROSITE" id="PS51257">
    <property type="entry name" value="PROKAR_LIPOPROTEIN"/>
    <property type="match status" value="1"/>
</dbReference>
<name>A0A1W1WJZ5_SULTA</name>
<dbReference type="RefSeq" id="WP_020373037.1">
    <property type="nucleotide sequence ID" value="NZ_FWWY01000001.1"/>
</dbReference>
<dbReference type="AlphaFoldDB" id="A0A1W1WJZ5"/>
<protein>
    <submittedName>
        <fullName evidence="3">Uncharacterized protein</fullName>
    </submittedName>
</protein>
<proteinExistence type="predicted"/>
<accession>A0A1W1WJZ5</accession>
<gene>
    <name evidence="3" type="ORF">SAMN00768000_2931</name>
</gene>
<evidence type="ECO:0000313" key="4">
    <source>
        <dbReference type="Proteomes" id="UP000192660"/>
    </source>
</evidence>
<sequence>MTTRFLRTFGMIFSGTVLAGCGTAVQLSAPPSPHHSQSSFRSQSASSVASPSHTPSTYNSRRGVNSSTSSSATTATPSPSPGPIHQSLPPFSGTITQRVVGSQGPQAVPNGFVSSPPSHVVFSPSHFTLVESFTGLLKTHPFVLDFYQNSAGLFVGINYNHHPVFFGPGPAPVFNVLNFTGSWVVLGTPSAAAYEAINLTSGRTIVNPEQAAQLKGYTGLGLPSHILGLSHEEFPVSIPSS</sequence>
<organism evidence="3 4">
    <name type="scientific">Sulfobacillus thermosulfidooxidans (strain DSM 9293 / VKM B-1269 / AT-1)</name>
    <dbReference type="NCBI Taxonomy" id="929705"/>
    <lineage>
        <taxon>Bacteria</taxon>
        <taxon>Bacillati</taxon>
        <taxon>Bacillota</taxon>
        <taxon>Clostridia</taxon>
        <taxon>Eubacteriales</taxon>
        <taxon>Clostridiales Family XVII. Incertae Sedis</taxon>
        <taxon>Sulfobacillus</taxon>
    </lineage>
</organism>
<feature type="chain" id="PRO_5039200919" evidence="2">
    <location>
        <begin position="20"/>
        <end position="241"/>
    </location>
</feature>
<evidence type="ECO:0000256" key="2">
    <source>
        <dbReference type="SAM" id="SignalP"/>
    </source>
</evidence>
<reference evidence="4" key="1">
    <citation type="submission" date="2017-04" db="EMBL/GenBank/DDBJ databases">
        <authorList>
            <person name="Varghese N."/>
            <person name="Submissions S."/>
        </authorList>
    </citation>
    <scope>NUCLEOTIDE SEQUENCE [LARGE SCALE GENOMIC DNA]</scope>
    <source>
        <strain evidence="4">DSM 9293</strain>
    </source>
</reference>
<evidence type="ECO:0000313" key="3">
    <source>
        <dbReference type="EMBL" id="SMC06648.1"/>
    </source>
</evidence>
<feature type="compositionally biased region" description="Low complexity" evidence="1">
    <location>
        <begin position="66"/>
        <end position="77"/>
    </location>
</feature>
<feature type="signal peptide" evidence="2">
    <location>
        <begin position="1"/>
        <end position="19"/>
    </location>
</feature>
<feature type="region of interest" description="Disordered" evidence="1">
    <location>
        <begin position="28"/>
        <end position="89"/>
    </location>
</feature>
<dbReference type="Proteomes" id="UP000192660">
    <property type="component" value="Unassembled WGS sequence"/>
</dbReference>
<keyword evidence="2" id="KW-0732">Signal</keyword>
<dbReference type="EMBL" id="FWWY01000001">
    <property type="protein sequence ID" value="SMC06648.1"/>
    <property type="molecule type" value="Genomic_DNA"/>
</dbReference>
<keyword evidence="4" id="KW-1185">Reference proteome</keyword>